<name>A0A412N2I6_9BACE</name>
<dbReference type="NCBIfam" id="NF033644">
    <property type="entry name" value="antiterm_UpxY"/>
    <property type="match status" value="1"/>
</dbReference>
<feature type="domain" description="NusG-like N-terminal" evidence="2">
    <location>
        <begin position="15"/>
        <end position="112"/>
    </location>
</feature>
<dbReference type="Gene3D" id="3.30.70.940">
    <property type="entry name" value="NusG, N-terminal domain"/>
    <property type="match status" value="1"/>
</dbReference>
<organism evidence="3 4">
    <name type="scientific">Bacteroides clarus</name>
    <dbReference type="NCBI Taxonomy" id="626929"/>
    <lineage>
        <taxon>Bacteria</taxon>
        <taxon>Pseudomonadati</taxon>
        <taxon>Bacteroidota</taxon>
        <taxon>Bacteroidia</taxon>
        <taxon>Bacteroidales</taxon>
        <taxon>Bacteroidaceae</taxon>
        <taxon>Bacteroides</taxon>
    </lineage>
</organism>
<proteinExistence type="predicted"/>
<dbReference type="InterPro" id="IPR006645">
    <property type="entry name" value="NGN-like_dom"/>
</dbReference>
<evidence type="ECO:0000256" key="1">
    <source>
        <dbReference type="ARBA" id="ARBA00023163"/>
    </source>
</evidence>
<sequence>MTSINDLNNQNKQNPWYAVRTFNCQELKISDFLRERGKIHFIPMTYVEKEREGKMKRMLVPVVHNLIFLQKDESQKAMLGMLEECGVPFNVLRNKETRHLCEIPDSQMTEFRVLCDPDFKDTLYITHQEAEAKPGKNVRIIHGPFSGITGKLHRTRGGYYFIKTLAGVGVMMRISRWYCEVIE</sequence>
<dbReference type="AlphaFoldDB" id="A0A412N2I6"/>
<evidence type="ECO:0000313" key="4">
    <source>
        <dbReference type="Proteomes" id="UP000285159"/>
    </source>
</evidence>
<dbReference type="Pfam" id="PF02357">
    <property type="entry name" value="NusG"/>
    <property type="match status" value="1"/>
</dbReference>
<dbReference type="Proteomes" id="UP000285159">
    <property type="component" value="Unassembled WGS sequence"/>
</dbReference>
<dbReference type="CDD" id="cd09895">
    <property type="entry name" value="NGN_SP_UpxY"/>
    <property type="match status" value="1"/>
</dbReference>
<gene>
    <name evidence="3" type="ORF">DWX38_10330</name>
</gene>
<evidence type="ECO:0000259" key="2">
    <source>
        <dbReference type="Pfam" id="PF02357"/>
    </source>
</evidence>
<accession>A0A412N2I6</accession>
<dbReference type="RefSeq" id="WP_118468301.1">
    <property type="nucleotide sequence ID" value="NZ_CABIZW010000001.1"/>
</dbReference>
<dbReference type="SUPFAM" id="SSF82679">
    <property type="entry name" value="N-utilization substance G protein NusG, N-terminal domain"/>
    <property type="match status" value="1"/>
</dbReference>
<evidence type="ECO:0000313" key="3">
    <source>
        <dbReference type="EMBL" id="RGT32254.1"/>
    </source>
</evidence>
<protein>
    <submittedName>
        <fullName evidence="3">UpxY family transcription antiterminator</fullName>
    </submittedName>
</protein>
<dbReference type="EMBL" id="QRWP01000008">
    <property type="protein sequence ID" value="RGT32254.1"/>
    <property type="molecule type" value="Genomic_DNA"/>
</dbReference>
<keyword evidence="1" id="KW-0804">Transcription</keyword>
<comment type="caution">
    <text evidence="3">The sequence shown here is derived from an EMBL/GenBank/DDBJ whole genome shotgun (WGS) entry which is preliminary data.</text>
</comment>
<dbReference type="InterPro" id="IPR036735">
    <property type="entry name" value="NGN_dom_sf"/>
</dbReference>
<dbReference type="GO" id="GO:0006354">
    <property type="term" value="P:DNA-templated transcription elongation"/>
    <property type="evidence" value="ECO:0007669"/>
    <property type="project" value="InterPro"/>
</dbReference>
<reference evidence="3 4" key="1">
    <citation type="submission" date="2018-08" db="EMBL/GenBank/DDBJ databases">
        <title>A genome reference for cultivated species of the human gut microbiota.</title>
        <authorList>
            <person name="Zou Y."/>
            <person name="Xue W."/>
            <person name="Luo G."/>
        </authorList>
    </citation>
    <scope>NUCLEOTIDE SEQUENCE [LARGE SCALE GENOMIC DNA]</scope>
    <source>
        <strain evidence="3 4">AF19-1AC</strain>
    </source>
</reference>